<keyword evidence="1" id="KW-0614">Plasmid</keyword>
<name>A0A0G4E4T8_PSEFS</name>
<protein>
    <submittedName>
        <fullName evidence="1">Uncharacterized protein</fullName>
    </submittedName>
</protein>
<gene>
    <name evidence="1" type="ORF">PQBR57_0236</name>
</gene>
<accession>A0A0G4E4T8</accession>
<dbReference type="AlphaFoldDB" id="A0A0G4E4T8"/>
<organism evidence="1">
    <name type="scientific">Pseudomonas fluorescens (strain SBW25)</name>
    <dbReference type="NCBI Taxonomy" id="216595"/>
    <lineage>
        <taxon>Bacteria</taxon>
        <taxon>Pseudomonadati</taxon>
        <taxon>Pseudomonadota</taxon>
        <taxon>Gammaproteobacteria</taxon>
        <taxon>Pseudomonadales</taxon>
        <taxon>Pseudomonadaceae</taxon>
        <taxon>Pseudomonas</taxon>
    </lineage>
</organism>
<evidence type="ECO:0000313" key="1">
    <source>
        <dbReference type="EMBL" id="CEK42189.1"/>
    </source>
</evidence>
<reference evidence="1" key="2">
    <citation type="submission" date="2015-06" db="EMBL/GenBank/DDBJ databases">
        <title>Environmentally co-occuring mercury resistance plasmids are genetically and phenotypically diverse and confer variable context-dependent fitness effects.</title>
        <authorList>
            <person name="Hall J.P.J."/>
            <person name="Harrison E."/>
            <person name="Lilley A.K."/>
            <person name="Paterson S."/>
            <person name="Spiers A.J."/>
            <person name="Brockhurst M.A."/>
        </authorList>
    </citation>
    <scope>NUCLEOTIDE SEQUENCE [LARGE SCALE GENOMIC DNA]</scope>
    <source>
        <strain evidence="1">SBW25</strain>
        <plasmid evidence="1">pQBR57</plasmid>
    </source>
</reference>
<reference evidence="1" key="1">
    <citation type="submission" date="2014-12" db="EMBL/GenBank/DDBJ databases">
        <authorList>
            <person name="Hall J."/>
        </authorList>
    </citation>
    <scope>NUCLEOTIDE SEQUENCE [LARGE SCALE GENOMIC DNA]</scope>
    <source>
        <strain evidence="1">SBW25</strain>
        <plasmid evidence="1">pQBR57</plasmid>
    </source>
</reference>
<geneLocation type="plasmid" evidence="1">
    <name>pQBR57</name>
</geneLocation>
<dbReference type="EMBL" id="LN713926">
    <property type="protein sequence ID" value="CEK42189.1"/>
    <property type="molecule type" value="Genomic_DNA"/>
</dbReference>
<proteinExistence type="predicted"/>
<dbReference type="RefSeq" id="WP_255255436.1">
    <property type="nucleotide sequence ID" value="NZ_LN713926.1"/>
</dbReference>
<sequence>MFDSAGSPDGDWLIQRLDDPEMESAGISFFSAGIAMPTGGLMG</sequence>